<keyword evidence="1" id="KW-0472">Membrane</keyword>
<keyword evidence="1" id="KW-0812">Transmembrane</keyword>
<evidence type="ECO:0000313" key="2">
    <source>
        <dbReference type="EMBL" id="HHS62214.1"/>
    </source>
</evidence>
<feature type="transmembrane region" description="Helical" evidence="1">
    <location>
        <begin position="83"/>
        <end position="106"/>
    </location>
</feature>
<protein>
    <submittedName>
        <fullName evidence="2">Zf-HC2 domain-containing protein</fullName>
    </submittedName>
</protein>
<name>A0A7C6AET1_UNCW3</name>
<organism evidence="2">
    <name type="scientific">candidate division WOR-3 bacterium</name>
    <dbReference type="NCBI Taxonomy" id="2052148"/>
    <lineage>
        <taxon>Bacteria</taxon>
        <taxon>Bacteria division WOR-3</taxon>
    </lineage>
</organism>
<dbReference type="EMBL" id="DTHJ01000024">
    <property type="protein sequence ID" value="HHS62214.1"/>
    <property type="molecule type" value="Genomic_DNA"/>
</dbReference>
<comment type="caution">
    <text evidence="2">The sequence shown here is derived from an EMBL/GenBank/DDBJ whole genome shotgun (WGS) entry which is preliminary data.</text>
</comment>
<evidence type="ECO:0000256" key="1">
    <source>
        <dbReference type="SAM" id="Phobius"/>
    </source>
</evidence>
<sequence>MNCFEVQERIIDLIVGNIQPEEKELILEHINRCPSCAEDFYFIRQCIDVCCSCPDFEERDEYWEEFLVSVHERISLTKPKKPFPFHIVIPVAAGALGAFGLIYFLFFRPVPREVAQPQIPEINNKDPIYEVYELSPEEQQEFIKMVNQRYFGE</sequence>
<gene>
    <name evidence="2" type="ORF">ENV70_01175</name>
</gene>
<proteinExistence type="predicted"/>
<keyword evidence="1" id="KW-1133">Transmembrane helix</keyword>
<dbReference type="AlphaFoldDB" id="A0A7C6AET1"/>
<accession>A0A7C6AET1</accession>
<reference evidence="2" key="1">
    <citation type="journal article" date="2020" name="mSystems">
        <title>Genome- and Community-Level Interaction Insights into Carbon Utilization and Element Cycling Functions of Hydrothermarchaeota in Hydrothermal Sediment.</title>
        <authorList>
            <person name="Zhou Z."/>
            <person name="Liu Y."/>
            <person name="Xu W."/>
            <person name="Pan J."/>
            <person name="Luo Z.H."/>
            <person name="Li M."/>
        </authorList>
    </citation>
    <scope>NUCLEOTIDE SEQUENCE [LARGE SCALE GENOMIC DNA]</scope>
    <source>
        <strain evidence="2">SpSt-783</strain>
    </source>
</reference>